<dbReference type="STRING" id="1513793.SAMN06296036_12635"/>
<evidence type="ECO:0000313" key="2">
    <source>
        <dbReference type="Proteomes" id="UP000192907"/>
    </source>
</evidence>
<accession>A0A1Y6CKA9</accession>
<evidence type="ECO:0000313" key="1">
    <source>
        <dbReference type="EMBL" id="SMF71129.1"/>
    </source>
</evidence>
<organism evidence="1 2">
    <name type="scientific">Pseudobacteriovorax antillogorgiicola</name>
    <dbReference type="NCBI Taxonomy" id="1513793"/>
    <lineage>
        <taxon>Bacteria</taxon>
        <taxon>Pseudomonadati</taxon>
        <taxon>Bdellovibrionota</taxon>
        <taxon>Oligoflexia</taxon>
        <taxon>Oligoflexales</taxon>
        <taxon>Pseudobacteriovoracaceae</taxon>
        <taxon>Pseudobacteriovorax</taxon>
    </lineage>
</organism>
<dbReference type="AlphaFoldDB" id="A0A1Y6CKA9"/>
<protein>
    <recommendedName>
        <fullName evidence="3">Lipoprotein</fullName>
    </recommendedName>
</protein>
<evidence type="ECO:0008006" key="3">
    <source>
        <dbReference type="Google" id="ProtNLM"/>
    </source>
</evidence>
<proteinExistence type="predicted"/>
<dbReference type="Proteomes" id="UP000192907">
    <property type="component" value="Unassembled WGS sequence"/>
</dbReference>
<name>A0A1Y6CKA9_9BACT</name>
<sequence length="218" mass="25064">MIRTLNLVVIASFWAACTTHRYYPSTYDSALDHFIPKEGRLAGQSFLLSCLKRENRQVSPDEPMCDHLSTLLEDQGARVLFAEDLDNGGVKPNQPLADLVELRAVSELKWYEASNLGWLLNVASYGCYPYDKQRWYEAEITVSLNDRIVDQRTFKSHWVETRSWCIYLYSETANWLADAKNTADYKKANTQHFDTFVSQLAYTAARQGKWEKGSEESP</sequence>
<dbReference type="EMBL" id="FWZT01000026">
    <property type="protein sequence ID" value="SMF71129.1"/>
    <property type="molecule type" value="Genomic_DNA"/>
</dbReference>
<dbReference type="PROSITE" id="PS51257">
    <property type="entry name" value="PROKAR_LIPOPROTEIN"/>
    <property type="match status" value="1"/>
</dbReference>
<reference evidence="2" key="1">
    <citation type="submission" date="2017-04" db="EMBL/GenBank/DDBJ databases">
        <authorList>
            <person name="Varghese N."/>
            <person name="Submissions S."/>
        </authorList>
    </citation>
    <scope>NUCLEOTIDE SEQUENCE [LARGE SCALE GENOMIC DNA]</scope>
    <source>
        <strain evidence="2">RKEM611</strain>
    </source>
</reference>
<keyword evidence="2" id="KW-1185">Reference proteome</keyword>
<gene>
    <name evidence="1" type="ORF">SAMN06296036_12635</name>
</gene>